<evidence type="ECO:0000256" key="4">
    <source>
        <dbReference type="ARBA" id="ARBA00022840"/>
    </source>
</evidence>
<evidence type="ECO:0000259" key="6">
    <source>
        <dbReference type="Pfam" id="PF13087"/>
    </source>
</evidence>
<name>A0A1G8AAZ2_9SPHI</name>
<sequence length="1014" mass="115993">MNTQKNILKYWRDIEIFNLPDLPDDVGYLQAQKPLPWTEKLEPLEEAKRRYILYFGKQSKPDLVSIIEKLTDDTGEKPDWTAKVSGNSCMAVLILEENGQLIEDGGYLQASYLHGLTCLKKNTPMDTVPEKLQRVQEDFKERYKYDPFSHEQNQQLTDKPLSWEELKNEIKVLNDNAIEEISCGNTIFCKTIIISKKIKNSDTAFLNSFYLDDLNSLIEHPKHWNTALQSYLKPKVRAADRIDLLQSDTAFFQTLSPENMPIGKWPSDPAYGAYSAQLGAMNTALKELKTEGLIGINGPPGTGKTTLLNDIIAEAIVQRAKKLAESNNVNIFMPSQTVSRPAGTIMYYPIKQNIFEDTGIVVASNNNAAVENITKELPDKSKIHHSFKEADYFAEYSQELISKESWGLLSAALGNSENRNAFKTNFWYGKENKPGFDAYLKSLYVNAENEDLTIEYRAKFDTAKQELQSMIETFERFRNEAKIFHSQLVQNIKNLVKRHNLNIQINLLKTQKEKLSQELKHEDGNHKELNTKRAQVQENIKIQTASKPSFFIIQKWFSTRAYKNWNAPYQRYIDELNQINRQISGSEKKQEQLKQKHSENLQESSKLNTTLQPIIAAINNYNKQKQQLHEQYGIAYANIPDENLYSAYTKDRDTFHKANPWSSEQLNTLRGNIFLKSLELHQYAILANARQFRSNIFMLFEIMDSKVEVSNKIAETAWKTLFFLIPVVSTSLASVSRLFRNLSPSTIGYLLLDEAGQATPQSATGIINRSKRNIIIGDPLQIEPVLTTPHKLIHILNQPYQNEQTWSPLDTSAQKLADRITDNGTLMQQNNGAPIWTGFPLRTHRRCEDPMFTLANTIAYSGQMVKATEQKESLNHIGPSQWFDVQGITLEDRHVVIEEITLLKEKLEALGKEQEVFVISPFKSVANRCRLELSRSFPNAKCGTIHTFQGKETDIVFLILGSDPKRPGARAWASQKPNMLNVALTRAKRRFYIIGNRSLWQSCNYFDEVSKTLS</sequence>
<organism evidence="7 8">
    <name type="scientific">Pedobacter terrae</name>
    <dbReference type="NCBI Taxonomy" id="405671"/>
    <lineage>
        <taxon>Bacteria</taxon>
        <taxon>Pseudomonadati</taxon>
        <taxon>Bacteroidota</taxon>
        <taxon>Sphingobacteriia</taxon>
        <taxon>Sphingobacteriales</taxon>
        <taxon>Sphingobacteriaceae</taxon>
        <taxon>Pedobacter</taxon>
    </lineage>
</organism>
<protein>
    <submittedName>
        <fullName evidence="7">Superfamily I DNA and/or RNA helicase</fullName>
    </submittedName>
</protein>
<dbReference type="Proteomes" id="UP000199643">
    <property type="component" value="Unassembled WGS sequence"/>
</dbReference>
<dbReference type="GO" id="GO:0005524">
    <property type="term" value="F:ATP binding"/>
    <property type="evidence" value="ECO:0007669"/>
    <property type="project" value="UniProtKB-KW"/>
</dbReference>
<keyword evidence="3 7" id="KW-0347">Helicase</keyword>
<feature type="coiled-coil region" evidence="5">
    <location>
        <begin position="460"/>
        <end position="532"/>
    </location>
</feature>
<feature type="coiled-coil region" evidence="5">
    <location>
        <begin position="569"/>
        <end position="596"/>
    </location>
</feature>
<keyword evidence="8" id="KW-1185">Reference proteome</keyword>
<dbReference type="OrthoDB" id="9757917at2"/>
<dbReference type="EMBL" id="FNCH01000018">
    <property type="protein sequence ID" value="SDH18205.1"/>
    <property type="molecule type" value="Genomic_DNA"/>
</dbReference>
<dbReference type="InterPro" id="IPR027417">
    <property type="entry name" value="P-loop_NTPase"/>
</dbReference>
<dbReference type="Gene3D" id="3.40.50.300">
    <property type="entry name" value="P-loop containing nucleotide triphosphate hydrolases"/>
    <property type="match status" value="3"/>
</dbReference>
<evidence type="ECO:0000313" key="8">
    <source>
        <dbReference type="Proteomes" id="UP000199643"/>
    </source>
</evidence>
<keyword evidence="5" id="KW-0175">Coiled coil</keyword>
<keyword evidence="4" id="KW-0067">ATP-binding</keyword>
<evidence type="ECO:0000256" key="2">
    <source>
        <dbReference type="ARBA" id="ARBA00022801"/>
    </source>
</evidence>
<dbReference type="GO" id="GO:0043139">
    <property type="term" value="F:5'-3' DNA helicase activity"/>
    <property type="evidence" value="ECO:0007669"/>
    <property type="project" value="TreeGrafter"/>
</dbReference>
<dbReference type="InterPro" id="IPR041679">
    <property type="entry name" value="DNA2/NAM7-like_C"/>
</dbReference>
<dbReference type="PANTHER" id="PTHR43788:SF8">
    <property type="entry name" value="DNA-BINDING PROTEIN SMUBP-2"/>
    <property type="match status" value="1"/>
</dbReference>
<feature type="domain" description="DNA2/NAM7 helicase-like C-terminal" evidence="6">
    <location>
        <begin position="841"/>
        <end position="997"/>
    </location>
</feature>
<proteinExistence type="predicted"/>
<dbReference type="InterPro" id="IPR050534">
    <property type="entry name" value="Coronavir_polyprotein_1ab"/>
</dbReference>
<accession>A0A1G8AAZ2</accession>
<keyword evidence="1" id="KW-0547">Nucleotide-binding</keyword>
<gene>
    <name evidence="7" type="ORF">SAMN05421827_11872</name>
</gene>
<keyword evidence="2" id="KW-0378">Hydrolase</keyword>
<dbReference type="GO" id="GO:0016787">
    <property type="term" value="F:hydrolase activity"/>
    <property type="evidence" value="ECO:0007669"/>
    <property type="project" value="UniProtKB-KW"/>
</dbReference>
<reference evidence="8" key="1">
    <citation type="submission" date="2016-10" db="EMBL/GenBank/DDBJ databases">
        <authorList>
            <person name="Varghese N."/>
            <person name="Submissions S."/>
        </authorList>
    </citation>
    <scope>NUCLEOTIDE SEQUENCE [LARGE SCALE GENOMIC DNA]</scope>
    <source>
        <strain evidence="8">DSM 17933</strain>
    </source>
</reference>
<evidence type="ECO:0000256" key="5">
    <source>
        <dbReference type="SAM" id="Coils"/>
    </source>
</evidence>
<dbReference type="PANTHER" id="PTHR43788">
    <property type="entry name" value="DNA2/NAM7 HELICASE FAMILY MEMBER"/>
    <property type="match status" value="1"/>
</dbReference>
<dbReference type="AlphaFoldDB" id="A0A1G8AAZ2"/>
<evidence type="ECO:0000256" key="1">
    <source>
        <dbReference type="ARBA" id="ARBA00022741"/>
    </source>
</evidence>
<evidence type="ECO:0000256" key="3">
    <source>
        <dbReference type="ARBA" id="ARBA00022806"/>
    </source>
</evidence>
<dbReference type="RefSeq" id="WP_090502796.1">
    <property type="nucleotide sequence ID" value="NZ_FNCH01000018.1"/>
</dbReference>
<evidence type="ECO:0000313" key="7">
    <source>
        <dbReference type="EMBL" id="SDH18205.1"/>
    </source>
</evidence>
<dbReference type="Pfam" id="PF13087">
    <property type="entry name" value="AAA_12"/>
    <property type="match status" value="1"/>
</dbReference>
<dbReference type="SUPFAM" id="SSF52540">
    <property type="entry name" value="P-loop containing nucleoside triphosphate hydrolases"/>
    <property type="match status" value="1"/>
</dbReference>